<dbReference type="AlphaFoldDB" id="A0A8S9P021"/>
<reference evidence="1" key="1">
    <citation type="submission" date="2019-12" db="EMBL/GenBank/DDBJ databases">
        <title>Genome sequencing and annotation of Brassica cretica.</title>
        <authorList>
            <person name="Studholme D.J."/>
            <person name="Sarris P."/>
        </authorList>
    </citation>
    <scope>NUCLEOTIDE SEQUENCE</scope>
    <source>
        <strain evidence="1">PFS-109/04</strain>
        <tissue evidence="1">Leaf</tissue>
    </source>
</reference>
<dbReference type="Proteomes" id="UP000712600">
    <property type="component" value="Unassembled WGS sequence"/>
</dbReference>
<protein>
    <submittedName>
        <fullName evidence="1">Uncharacterized protein</fullName>
    </submittedName>
</protein>
<proteinExistence type="predicted"/>
<accession>A0A8S9P021</accession>
<dbReference type="EMBL" id="QGKX02001521">
    <property type="protein sequence ID" value="KAF3508055.1"/>
    <property type="molecule type" value="Genomic_DNA"/>
</dbReference>
<comment type="caution">
    <text evidence="1">The sequence shown here is derived from an EMBL/GenBank/DDBJ whole genome shotgun (WGS) entry which is preliminary data.</text>
</comment>
<evidence type="ECO:0000313" key="1">
    <source>
        <dbReference type="EMBL" id="KAF3508055.1"/>
    </source>
</evidence>
<organism evidence="1 2">
    <name type="scientific">Brassica cretica</name>
    <name type="common">Mustard</name>
    <dbReference type="NCBI Taxonomy" id="69181"/>
    <lineage>
        <taxon>Eukaryota</taxon>
        <taxon>Viridiplantae</taxon>
        <taxon>Streptophyta</taxon>
        <taxon>Embryophyta</taxon>
        <taxon>Tracheophyta</taxon>
        <taxon>Spermatophyta</taxon>
        <taxon>Magnoliopsida</taxon>
        <taxon>eudicotyledons</taxon>
        <taxon>Gunneridae</taxon>
        <taxon>Pentapetalae</taxon>
        <taxon>rosids</taxon>
        <taxon>malvids</taxon>
        <taxon>Brassicales</taxon>
        <taxon>Brassicaceae</taxon>
        <taxon>Brassiceae</taxon>
        <taxon>Brassica</taxon>
    </lineage>
</organism>
<name>A0A8S9P021_BRACR</name>
<sequence length="80" mass="9211">MKLPGDVPCSFRNLLFEIKFSVESDLVVPNTGDDKKISLWRIDVNILAVLVAMKDNGDRECKETVVTRIIRFWEARIEES</sequence>
<evidence type="ECO:0000313" key="2">
    <source>
        <dbReference type="Proteomes" id="UP000712600"/>
    </source>
</evidence>
<gene>
    <name evidence="1" type="ORF">F2Q69_00006373</name>
</gene>